<keyword evidence="1" id="KW-0560">Oxidoreductase</keyword>
<dbReference type="Gene3D" id="1.10.1040.10">
    <property type="entry name" value="N-(1-d-carboxylethyl)-l-norvaline Dehydrogenase, domain 2"/>
    <property type="match status" value="1"/>
</dbReference>
<dbReference type="Pfam" id="PF08125">
    <property type="entry name" value="Mannitol_dh_C"/>
    <property type="match status" value="1"/>
</dbReference>
<dbReference type="EMBL" id="CP038231">
    <property type="protein sequence ID" value="QDH13591.1"/>
    <property type="molecule type" value="Genomic_DNA"/>
</dbReference>
<keyword evidence="6" id="KW-1185">Reference proteome</keyword>
<dbReference type="GO" id="GO:0016616">
    <property type="term" value="F:oxidoreductase activity, acting on the CH-OH group of donors, NAD or NADP as acceptor"/>
    <property type="evidence" value="ECO:0007669"/>
    <property type="project" value="TreeGrafter"/>
</dbReference>
<keyword evidence="2" id="KW-0520">NAD</keyword>
<evidence type="ECO:0000313" key="6">
    <source>
        <dbReference type="Proteomes" id="UP000318709"/>
    </source>
</evidence>
<evidence type="ECO:0000256" key="1">
    <source>
        <dbReference type="ARBA" id="ARBA00023002"/>
    </source>
</evidence>
<dbReference type="Proteomes" id="UP000318709">
    <property type="component" value="Chromosome"/>
</dbReference>
<dbReference type="InterPro" id="IPR008927">
    <property type="entry name" value="6-PGluconate_DH-like_C_sf"/>
</dbReference>
<dbReference type="KEGG" id="swf:E3E12_04600"/>
<proteinExistence type="predicted"/>
<sequence>MTTFNNAQLDHLPSGVAAPAYDRAQVRPGIVHFGVGNFFRAHLAHYVDALLNKGGHDAWGIVGVGLRDSASGRKKATDFAAQQGLYSLTAIAPDEARSVRAMGPMVDYIHAAPGAQREHILDLLAAPETKIVSLTITEGGYNIDEASGRFKLDNPAVARDLAHPTEPETVFGYVVEGLARRRAKGLGGLTIMSCDNLRQNGKVSHTAFTSYARARDAGLADWMESHVTFPNAMVDRIAPTVTAERAAALNKASGLEDRQPVLTEAFTQWVVEDRFAAGRPDFAAVGAQFSDDVPAFEHAKIRVLNESHLMLATAGMLMGLTYVDEAMRQKALLAFVKAVQECDVLPTLKAPPGVNLVDYMNTILERFSNKAMMDSLARIASDATSKAQVFWTETVLNALAGKTETNRVAYMLALLLEYLRGQRTDGSRYELQEPALSPEQLKIAASDDWRAALALPAFDPFRSKMTPAFEKQIVEHRKAIRAKGVPATLPH</sequence>
<dbReference type="PRINTS" id="PR00084">
    <property type="entry name" value="MTLDHDRGNASE"/>
</dbReference>
<dbReference type="InterPro" id="IPR000669">
    <property type="entry name" value="Mannitol_DH"/>
</dbReference>
<organism evidence="5 6">
    <name type="scientific">Formicincola oecophyllae</name>
    <dbReference type="NCBI Taxonomy" id="2558361"/>
    <lineage>
        <taxon>Bacteria</taxon>
        <taxon>Pseudomonadati</taxon>
        <taxon>Pseudomonadota</taxon>
        <taxon>Alphaproteobacteria</taxon>
        <taxon>Acetobacterales</taxon>
        <taxon>Acetobacteraceae</taxon>
        <taxon>Formicincola</taxon>
    </lineage>
</organism>
<dbReference type="InterPro" id="IPR050988">
    <property type="entry name" value="Mannitol_DH/Oxidoreductase"/>
</dbReference>
<evidence type="ECO:0000256" key="2">
    <source>
        <dbReference type="ARBA" id="ARBA00023027"/>
    </source>
</evidence>
<dbReference type="RefSeq" id="WP_141443299.1">
    <property type="nucleotide sequence ID" value="NZ_CP038231.1"/>
</dbReference>
<dbReference type="InterPro" id="IPR013328">
    <property type="entry name" value="6PGD_dom2"/>
</dbReference>
<accession>A0A4Y6UB20</accession>
<dbReference type="PANTHER" id="PTHR43362">
    <property type="entry name" value="MANNITOL DEHYDROGENASE DSF1-RELATED"/>
    <property type="match status" value="1"/>
</dbReference>
<dbReference type="OrthoDB" id="271711at2"/>
<dbReference type="PANTHER" id="PTHR43362:SF1">
    <property type="entry name" value="MANNITOL DEHYDROGENASE 2-RELATED"/>
    <property type="match status" value="1"/>
</dbReference>
<name>A0A4Y6UB20_9PROT</name>
<dbReference type="InterPro" id="IPR013118">
    <property type="entry name" value="Mannitol_DH_C"/>
</dbReference>
<feature type="domain" description="Mannitol dehydrogenase C-terminal" evidence="4">
    <location>
        <begin position="292"/>
        <end position="454"/>
    </location>
</feature>
<dbReference type="AlphaFoldDB" id="A0A4Y6UB20"/>
<reference evidence="5 6" key="1">
    <citation type="submission" date="2019-03" db="EMBL/GenBank/DDBJ databases">
        <title>The complete genome sequence of Swingsia_sp. F3b2 LMG30590(T).</title>
        <authorList>
            <person name="Chua K.-O."/>
            <person name="Chan K.-G."/>
            <person name="See-Too W.-S."/>
        </authorList>
    </citation>
    <scope>NUCLEOTIDE SEQUENCE [LARGE SCALE GENOMIC DNA]</scope>
    <source>
        <strain evidence="5 6">F3b2</strain>
    </source>
</reference>
<feature type="domain" description="Mannitol dehydrogenase N-terminal" evidence="3">
    <location>
        <begin position="29"/>
        <end position="282"/>
    </location>
</feature>
<evidence type="ECO:0000313" key="5">
    <source>
        <dbReference type="EMBL" id="QDH13591.1"/>
    </source>
</evidence>
<evidence type="ECO:0000259" key="4">
    <source>
        <dbReference type="Pfam" id="PF08125"/>
    </source>
</evidence>
<dbReference type="PROSITE" id="PS00974">
    <property type="entry name" value="MANNITOL_DHGENASE"/>
    <property type="match status" value="1"/>
</dbReference>
<dbReference type="InterPro" id="IPR023027">
    <property type="entry name" value="Mannitol_DH_CS"/>
</dbReference>
<dbReference type="SUPFAM" id="SSF48179">
    <property type="entry name" value="6-phosphogluconate dehydrogenase C-terminal domain-like"/>
    <property type="match status" value="1"/>
</dbReference>
<dbReference type="Pfam" id="PF01232">
    <property type="entry name" value="Mannitol_dh"/>
    <property type="match status" value="1"/>
</dbReference>
<evidence type="ECO:0000259" key="3">
    <source>
        <dbReference type="Pfam" id="PF01232"/>
    </source>
</evidence>
<protein>
    <submittedName>
        <fullName evidence="5">Mannitol dehydrogenase family protein</fullName>
    </submittedName>
</protein>
<dbReference type="Gene3D" id="3.40.50.720">
    <property type="entry name" value="NAD(P)-binding Rossmann-like Domain"/>
    <property type="match status" value="1"/>
</dbReference>
<dbReference type="InterPro" id="IPR036291">
    <property type="entry name" value="NAD(P)-bd_dom_sf"/>
</dbReference>
<dbReference type="InterPro" id="IPR013131">
    <property type="entry name" value="Mannitol_DH_N"/>
</dbReference>
<dbReference type="SUPFAM" id="SSF51735">
    <property type="entry name" value="NAD(P)-binding Rossmann-fold domains"/>
    <property type="match status" value="1"/>
</dbReference>
<gene>
    <name evidence="5" type="ORF">E3E12_04600</name>
</gene>
<dbReference type="GO" id="GO:0019594">
    <property type="term" value="P:mannitol metabolic process"/>
    <property type="evidence" value="ECO:0007669"/>
    <property type="project" value="InterPro"/>
</dbReference>